<dbReference type="PANTHER" id="PTHR33164:SF5">
    <property type="entry name" value="ORGANIC HYDROPEROXIDE RESISTANCE TRANSCRIPTIONAL REGULATOR"/>
    <property type="match status" value="1"/>
</dbReference>
<gene>
    <name evidence="7" type="ORF">VJJ08_01985</name>
</gene>
<evidence type="ECO:0000313" key="8">
    <source>
        <dbReference type="Proteomes" id="UP001311730"/>
    </source>
</evidence>
<keyword evidence="3" id="KW-0805">Transcription regulation</keyword>
<evidence type="ECO:0000313" key="7">
    <source>
        <dbReference type="EMBL" id="MEB3074067.1"/>
    </source>
</evidence>
<feature type="domain" description="HTH marR-type" evidence="6">
    <location>
        <begin position="9"/>
        <end position="139"/>
    </location>
</feature>
<accession>A0ABU5Z8K3</accession>
<organism evidence="7 8">
    <name type="scientific">Capnocytophaga gingivalis</name>
    <dbReference type="NCBI Taxonomy" id="1017"/>
    <lineage>
        <taxon>Bacteria</taxon>
        <taxon>Pseudomonadati</taxon>
        <taxon>Bacteroidota</taxon>
        <taxon>Flavobacteriia</taxon>
        <taxon>Flavobacteriales</taxon>
        <taxon>Flavobacteriaceae</taxon>
        <taxon>Capnocytophaga</taxon>
    </lineage>
</organism>
<evidence type="ECO:0000256" key="3">
    <source>
        <dbReference type="ARBA" id="ARBA00023015"/>
    </source>
</evidence>
<keyword evidence="4" id="KW-0238">DNA-binding</keyword>
<dbReference type="InterPro" id="IPR039422">
    <property type="entry name" value="MarR/SlyA-like"/>
</dbReference>
<comment type="subcellular location">
    <subcellularLocation>
        <location evidence="1">Cytoplasm</location>
    </subcellularLocation>
</comment>
<dbReference type="SMART" id="SM00347">
    <property type="entry name" value="HTH_MARR"/>
    <property type="match status" value="1"/>
</dbReference>
<evidence type="ECO:0000259" key="6">
    <source>
        <dbReference type="PROSITE" id="PS50995"/>
    </source>
</evidence>
<dbReference type="Pfam" id="PF22381">
    <property type="entry name" value="Staph_reg_Sar_Rot"/>
    <property type="match status" value="1"/>
</dbReference>
<dbReference type="InterPro" id="IPR036390">
    <property type="entry name" value="WH_DNA-bd_sf"/>
</dbReference>
<dbReference type="SUPFAM" id="SSF46785">
    <property type="entry name" value="Winged helix' DNA-binding domain"/>
    <property type="match status" value="1"/>
</dbReference>
<reference evidence="7 8" key="1">
    <citation type="submission" date="2023-12" db="EMBL/GenBank/DDBJ databases">
        <title>Genomic sequences of Capnocytophaga and Parvimonas strains.</title>
        <authorList>
            <person name="Watt R.M."/>
            <person name="Wang M."/>
            <person name="Yang T."/>
            <person name="Tong W.M."/>
        </authorList>
    </citation>
    <scope>NUCLEOTIDE SEQUENCE [LARGE SCALE GENOMIC DNA]</scope>
    <source>
        <strain evidence="7 8">CCUG 13096</strain>
    </source>
</reference>
<evidence type="ECO:0000256" key="5">
    <source>
        <dbReference type="ARBA" id="ARBA00023163"/>
    </source>
</evidence>
<dbReference type="InterPro" id="IPR055166">
    <property type="entry name" value="Transc_reg_Sar_Rot_HTH"/>
</dbReference>
<keyword evidence="2" id="KW-0963">Cytoplasm</keyword>
<dbReference type="PROSITE" id="PS50995">
    <property type="entry name" value="HTH_MARR_2"/>
    <property type="match status" value="1"/>
</dbReference>
<sequence length="145" mass="16957">MTEEVLQLSAQVCFPLYAASRKITQQYTKYLTPLDLTYPQYLVLLVLWEEGTLMVNAIGERLYLDSGTLTPLLKRMETKELLTRIRCKEDERVMWITLTEKGKQLEEKAKEIPLQLKGTIPLNDQEFETLKTLTYKILNQEQITK</sequence>
<dbReference type="Gene3D" id="1.10.10.10">
    <property type="entry name" value="Winged helix-like DNA-binding domain superfamily/Winged helix DNA-binding domain"/>
    <property type="match status" value="1"/>
</dbReference>
<proteinExistence type="predicted"/>
<keyword evidence="5" id="KW-0804">Transcription</keyword>
<evidence type="ECO:0000256" key="1">
    <source>
        <dbReference type="ARBA" id="ARBA00004496"/>
    </source>
</evidence>
<dbReference type="InterPro" id="IPR036388">
    <property type="entry name" value="WH-like_DNA-bd_sf"/>
</dbReference>
<comment type="caution">
    <text evidence="7">The sequence shown here is derived from an EMBL/GenBank/DDBJ whole genome shotgun (WGS) entry which is preliminary data.</text>
</comment>
<dbReference type="InterPro" id="IPR000835">
    <property type="entry name" value="HTH_MarR-typ"/>
</dbReference>
<dbReference type="Proteomes" id="UP001311730">
    <property type="component" value="Unassembled WGS sequence"/>
</dbReference>
<dbReference type="EMBL" id="JAYKBW010000002">
    <property type="protein sequence ID" value="MEB3074067.1"/>
    <property type="molecule type" value="Genomic_DNA"/>
</dbReference>
<protein>
    <submittedName>
        <fullName evidence="7">MarR family transcriptional regulator</fullName>
    </submittedName>
</protein>
<evidence type="ECO:0000256" key="4">
    <source>
        <dbReference type="ARBA" id="ARBA00023125"/>
    </source>
</evidence>
<evidence type="ECO:0000256" key="2">
    <source>
        <dbReference type="ARBA" id="ARBA00022490"/>
    </source>
</evidence>
<dbReference type="RefSeq" id="WP_323982535.1">
    <property type="nucleotide sequence ID" value="NZ_JAYKBW010000002.1"/>
</dbReference>
<dbReference type="PANTHER" id="PTHR33164">
    <property type="entry name" value="TRANSCRIPTIONAL REGULATOR, MARR FAMILY"/>
    <property type="match status" value="1"/>
</dbReference>
<keyword evidence="8" id="KW-1185">Reference proteome</keyword>
<name>A0ABU5Z8K3_9FLAO</name>